<organism evidence="2 3">
    <name type="scientific">Blastococcus brunescens</name>
    <dbReference type="NCBI Taxonomy" id="1564165"/>
    <lineage>
        <taxon>Bacteria</taxon>
        <taxon>Bacillati</taxon>
        <taxon>Actinomycetota</taxon>
        <taxon>Actinomycetes</taxon>
        <taxon>Geodermatophilales</taxon>
        <taxon>Geodermatophilaceae</taxon>
        <taxon>Blastococcus</taxon>
    </lineage>
</organism>
<dbReference type="InterPro" id="IPR018060">
    <property type="entry name" value="HTH_AraC"/>
</dbReference>
<protein>
    <recommendedName>
        <fullName evidence="1">HTH araC/xylS-type domain-containing protein</fullName>
    </recommendedName>
</protein>
<name>A0ABZ1B6B3_9ACTN</name>
<evidence type="ECO:0000259" key="1">
    <source>
        <dbReference type="PROSITE" id="PS01124"/>
    </source>
</evidence>
<dbReference type="Gene3D" id="1.10.10.60">
    <property type="entry name" value="Homeodomain-like"/>
    <property type="match status" value="1"/>
</dbReference>
<evidence type="ECO:0000313" key="3">
    <source>
        <dbReference type="Proteomes" id="UP001324287"/>
    </source>
</evidence>
<keyword evidence="3" id="KW-1185">Reference proteome</keyword>
<evidence type="ECO:0000313" key="2">
    <source>
        <dbReference type="EMBL" id="WRL66284.1"/>
    </source>
</evidence>
<feature type="domain" description="HTH araC/xylS-type" evidence="1">
    <location>
        <begin position="1"/>
        <end position="54"/>
    </location>
</feature>
<reference evidence="2 3" key="1">
    <citation type="submission" date="2023-12" db="EMBL/GenBank/DDBJ databases">
        <title>Blastococcus brunescens sp. nov., an actonobacterium isolated from sandstone collected in sahara desert.</title>
        <authorList>
            <person name="Gtari M."/>
            <person name="Ghodhbane F."/>
        </authorList>
    </citation>
    <scope>NUCLEOTIDE SEQUENCE [LARGE SCALE GENOMIC DNA]</scope>
    <source>
        <strain evidence="2 3">BMG 8361</strain>
    </source>
</reference>
<accession>A0ABZ1B6B3</accession>
<dbReference type="RefSeq" id="WP_324277599.1">
    <property type="nucleotide sequence ID" value="NZ_CP141261.1"/>
</dbReference>
<sequence length="54" mass="6309">MHPTHVVRTFTRPHGLPPHRYVTSRRIDLARRLLLDGMRPPRWPARPASSTSRT</sequence>
<gene>
    <name evidence="2" type="ORF">U6N30_13010</name>
</gene>
<dbReference type="PROSITE" id="PS01124">
    <property type="entry name" value="HTH_ARAC_FAMILY_2"/>
    <property type="match status" value="1"/>
</dbReference>
<dbReference type="EMBL" id="CP141261">
    <property type="protein sequence ID" value="WRL66284.1"/>
    <property type="molecule type" value="Genomic_DNA"/>
</dbReference>
<proteinExistence type="predicted"/>
<dbReference type="Proteomes" id="UP001324287">
    <property type="component" value="Chromosome"/>
</dbReference>